<dbReference type="RefSeq" id="WP_073540929.1">
    <property type="nucleotide sequence ID" value="NZ_CP018335.1"/>
</dbReference>
<keyword evidence="3" id="KW-0411">Iron-sulfur</keyword>
<dbReference type="Proteomes" id="UP000184604">
    <property type="component" value="Chromosome"/>
</dbReference>
<dbReference type="GO" id="GO:0046872">
    <property type="term" value="F:metal ion binding"/>
    <property type="evidence" value="ECO:0007669"/>
    <property type="project" value="UniProtKB-KW"/>
</dbReference>
<dbReference type="AlphaFoldDB" id="A0A1L5FDM2"/>
<dbReference type="InterPro" id="IPR017900">
    <property type="entry name" value="4Fe4S_Fe_S_CS"/>
</dbReference>
<evidence type="ECO:0000256" key="3">
    <source>
        <dbReference type="ARBA" id="ARBA00023014"/>
    </source>
</evidence>
<evidence type="ECO:0000256" key="1">
    <source>
        <dbReference type="ARBA" id="ARBA00022723"/>
    </source>
</evidence>
<proteinExistence type="predicted"/>
<dbReference type="Pfam" id="PF13237">
    <property type="entry name" value="Fer4_10"/>
    <property type="match status" value="1"/>
</dbReference>
<evidence type="ECO:0000313" key="6">
    <source>
        <dbReference type="Proteomes" id="UP000184604"/>
    </source>
</evidence>
<keyword evidence="2" id="KW-0408">Iron</keyword>
<dbReference type="SUPFAM" id="SSF52218">
    <property type="entry name" value="Flavoproteins"/>
    <property type="match status" value="1"/>
</dbReference>
<dbReference type="Gene3D" id="3.30.70.20">
    <property type="match status" value="1"/>
</dbReference>
<dbReference type="InterPro" id="IPR026816">
    <property type="entry name" value="Flavodoxin_dom"/>
</dbReference>
<dbReference type="InterPro" id="IPR047964">
    <property type="entry name" value="EFR1-like"/>
</dbReference>
<gene>
    <name evidence="5" type="ORF">BS101_21600</name>
</gene>
<dbReference type="EMBL" id="CP018335">
    <property type="protein sequence ID" value="APM41109.1"/>
    <property type="molecule type" value="Genomic_DNA"/>
</dbReference>
<feature type="domain" description="4Fe-4S ferredoxin-type" evidence="4">
    <location>
        <begin position="186"/>
        <end position="213"/>
    </location>
</feature>
<dbReference type="InterPro" id="IPR017896">
    <property type="entry name" value="4Fe4S_Fe-S-bd"/>
</dbReference>
<dbReference type="InterPro" id="IPR029039">
    <property type="entry name" value="Flavoprotein-like_sf"/>
</dbReference>
<name>A0A1L5FDM2_CLOKL</name>
<dbReference type="PROSITE" id="PS00198">
    <property type="entry name" value="4FE4S_FER_1"/>
    <property type="match status" value="2"/>
</dbReference>
<keyword evidence="1" id="KW-0479">Metal-binding</keyword>
<dbReference type="PROSITE" id="PS51379">
    <property type="entry name" value="4FE4S_FER_2"/>
    <property type="match status" value="2"/>
</dbReference>
<dbReference type="Gene3D" id="3.40.50.360">
    <property type="match status" value="1"/>
</dbReference>
<reference evidence="5 6" key="1">
    <citation type="submission" date="2016-12" db="EMBL/GenBank/DDBJ databases">
        <title>Complete genome sequence of Clostridium kluyveri JZZ isolated from the pit mud of a Chinese flavor liquor-making factory.</title>
        <authorList>
            <person name="Wang Y."/>
        </authorList>
    </citation>
    <scope>NUCLEOTIDE SEQUENCE [LARGE SCALE GENOMIC DNA]</scope>
    <source>
        <strain evidence="5 6">JZZ</strain>
    </source>
</reference>
<evidence type="ECO:0000256" key="2">
    <source>
        <dbReference type="ARBA" id="ARBA00023004"/>
    </source>
</evidence>
<protein>
    <submittedName>
        <fullName evidence="5">(Fe-S)-binding protein</fullName>
    </submittedName>
</protein>
<dbReference type="NCBIfam" id="NF038196">
    <property type="entry name" value="ferrodoxin_EFR1"/>
    <property type="match status" value="1"/>
</dbReference>
<dbReference type="GO" id="GO:0051536">
    <property type="term" value="F:iron-sulfur cluster binding"/>
    <property type="evidence" value="ECO:0007669"/>
    <property type="project" value="UniProtKB-KW"/>
</dbReference>
<evidence type="ECO:0000313" key="5">
    <source>
        <dbReference type="EMBL" id="APM41109.1"/>
    </source>
</evidence>
<dbReference type="SUPFAM" id="SSF54862">
    <property type="entry name" value="4Fe-4S ferredoxins"/>
    <property type="match status" value="1"/>
</dbReference>
<evidence type="ECO:0000259" key="4">
    <source>
        <dbReference type="PROSITE" id="PS51379"/>
    </source>
</evidence>
<dbReference type="Pfam" id="PF12724">
    <property type="entry name" value="Flavodoxin_5"/>
    <property type="match status" value="1"/>
</dbReference>
<organism evidence="5 6">
    <name type="scientific">Clostridium kluyveri</name>
    <dbReference type="NCBI Taxonomy" id="1534"/>
    <lineage>
        <taxon>Bacteria</taxon>
        <taxon>Bacillati</taxon>
        <taxon>Bacillota</taxon>
        <taxon>Clostridia</taxon>
        <taxon>Eubacteriales</taxon>
        <taxon>Clostridiaceae</taxon>
        <taxon>Clostridium</taxon>
    </lineage>
</organism>
<feature type="domain" description="4Fe-4S ferredoxin-type" evidence="4">
    <location>
        <begin position="214"/>
        <end position="243"/>
    </location>
</feature>
<accession>A0A1L5FDM2</accession>
<sequence>MRGILYYFSGTGNTKWVADRFKENFEPYNIDVDLIDIQYIEDKEVKKCDFIIIGSPVHVEFPPKVVRDFLNKLDSLKESKRAIIYCTQAAESSSACCFMAKCLKKKGYIISAQISVKMPNNYYFSIGKKPTKNEIENLLIKADKKTKNIIENFIKNKTIKENTFFVKFQLDKITYCVFKNMIPKLSKNIYATKECNKCGLCLRNCPQGNITFEGGRAIFHSKCILCLRCIHICPINAIRYKNKKIDQTQKNIMKVLNLNK</sequence>
<dbReference type="OrthoDB" id="9813995at2"/>